<keyword evidence="8" id="KW-1133">Transmembrane helix</keyword>
<dbReference type="Gene3D" id="1.10.510.10">
    <property type="entry name" value="Transferase(Phosphotransferase) domain 1"/>
    <property type="match status" value="1"/>
</dbReference>
<proteinExistence type="inferred from homology"/>
<evidence type="ECO:0000256" key="6">
    <source>
        <dbReference type="RuleBase" id="RU000304"/>
    </source>
</evidence>
<feature type="binding site" evidence="5">
    <location>
        <position position="202"/>
    </location>
    <ligand>
        <name>ATP</name>
        <dbReference type="ChEBI" id="CHEBI:30616"/>
    </ligand>
</feature>
<dbReference type="GO" id="GO:0005524">
    <property type="term" value="F:ATP binding"/>
    <property type="evidence" value="ECO:0007669"/>
    <property type="project" value="UniProtKB-UniRule"/>
</dbReference>
<keyword evidence="3" id="KW-0418">Kinase</keyword>
<dbReference type="Pfam" id="PF00069">
    <property type="entry name" value="Pkinase"/>
    <property type="match status" value="1"/>
</dbReference>
<dbReference type="InterPro" id="IPR008271">
    <property type="entry name" value="Ser/Thr_kinase_AS"/>
</dbReference>
<feature type="compositionally biased region" description="Pro residues" evidence="7">
    <location>
        <begin position="20"/>
        <end position="33"/>
    </location>
</feature>
<comment type="caution">
    <text evidence="10">The sequence shown here is derived from an EMBL/GenBank/DDBJ whole genome shotgun (WGS) entry which is preliminary data.</text>
</comment>
<evidence type="ECO:0000313" key="11">
    <source>
        <dbReference type="Proteomes" id="UP001445335"/>
    </source>
</evidence>
<dbReference type="InterPro" id="IPR051681">
    <property type="entry name" value="Ser/Thr_Kinases-Pseudokinases"/>
</dbReference>
<dbReference type="GO" id="GO:0004674">
    <property type="term" value="F:protein serine/threonine kinase activity"/>
    <property type="evidence" value="ECO:0007669"/>
    <property type="project" value="UniProtKB-KW"/>
</dbReference>
<keyword evidence="8" id="KW-0812">Transmembrane</keyword>
<dbReference type="PANTHER" id="PTHR44329">
    <property type="entry name" value="SERINE/THREONINE-PROTEIN KINASE TNNI3K-RELATED"/>
    <property type="match status" value="1"/>
</dbReference>
<organism evidence="10 11">
    <name type="scientific">Elliptochloris bilobata</name>
    <dbReference type="NCBI Taxonomy" id="381761"/>
    <lineage>
        <taxon>Eukaryota</taxon>
        <taxon>Viridiplantae</taxon>
        <taxon>Chlorophyta</taxon>
        <taxon>core chlorophytes</taxon>
        <taxon>Trebouxiophyceae</taxon>
        <taxon>Trebouxiophyceae incertae sedis</taxon>
        <taxon>Elliptochloris clade</taxon>
        <taxon>Elliptochloris</taxon>
    </lineage>
</organism>
<dbReference type="PROSITE" id="PS50011">
    <property type="entry name" value="PROTEIN_KINASE_DOM"/>
    <property type="match status" value="1"/>
</dbReference>
<dbReference type="InterPro" id="IPR000719">
    <property type="entry name" value="Prot_kinase_dom"/>
</dbReference>
<dbReference type="SUPFAM" id="SSF56112">
    <property type="entry name" value="Protein kinase-like (PK-like)"/>
    <property type="match status" value="1"/>
</dbReference>
<feature type="domain" description="Protein kinase" evidence="9">
    <location>
        <begin position="175"/>
        <end position="424"/>
    </location>
</feature>
<evidence type="ECO:0000256" key="3">
    <source>
        <dbReference type="ARBA" id="ARBA00022777"/>
    </source>
</evidence>
<evidence type="ECO:0000313" key="10">
    <source>
        <dbReference type="EMBL" id="KAK9843548.1"/>
    </source>
</evidence>
<evidence type="ECO:0000256" key="1">
    <source>
        <dbReference type="ARBA" id="ARBA00022679"/>
    </source>
</evidence>
<evidence type="ECO:0000256" key="5">
    <source>
        <dbReference type="PROSITE-ProRule" id="PRU10141"/>
    </source>
</evidence>
<evidence type="ECO:0000256" key="4">
    <source>
        <dbReference type="ARBA" id="ARBA00022840"/>
    </source>
</evidence>
<dbReference type="PROSITE" id="PS00107">
    <property type="entry name" value="PROTEIN_KINASE_ATP"/>
    <property type="match status" value="1"/>
</dbReference>
<reference evidence="10 11" key="1">
    <citation type="journal article" date="2024" name="Nat. Commun.">
        <title>Phylogenomics reveals the evolutionary origins of lichenization in chlorophyte algae.</title>
        <authorList>
            <person name="Puginier C."/>
            <person name="Libourel C."/>
            <person name="Otte J."/>
            <person name="Skaloud P."/>
            <person name="Haon M."/>
            <person name="Grisel S."/>
            <person name="Petersen M."/>
            <person name="Berrin J.G."/>
            <person name="Delaux P.M."/>
            <person name="Dal Grande F."/>
            <person name="Keller J."/>
        </authorList>
    </citation>
    <scope>NUCLEOTIDE SEQUENCE [LARGE SCALE GENOMIC DNA]</scope>
    <source>
        <strain evidence="10 11">SAG 245.80</strain>
    </source>
</reference>
<evidence type="ECO:0000256" key="2">
    <source>
        <dbReference type="ARBA" id="ARBA00022741"/>
    </source>
</evidence>
<keyword evidence="6" id="KW-0723">Serine/threonine-protein kinase</keyword>
<dbReference type="InterPro" id="IPR011009">
    <property type="entry name" value="Kinase-like_dom_sf"/>
</dbReference>
<evidence type="ECO:0000259" key="9">
    <source>
        <dbReference type="PROSITE" id="PS50011"/>
    </source>
</evidence>
<keyword evidence="4 5" id="KW-0067">ATP-binding</keyword>
<keyword evidence="2 5" id="KW-0547">Nucleotide-binding</keyword>
<feature type="region of interest" description="Disordered" evidence="7">
    <location>
        <begin position="17"/>
        <end position="39"/>
    </location>
</feature>
<sequence>MPAHYYGGCNRAQVPAAAAPAPPRLASPPPPEAPSMTPQTHAAIAGGVGGGAALLALVAVAVHFVLRRQRLSRKGGGLPTLASGAYGDTGTSGSGAAAADKDSAFAWPPLQRTLLPASSANSQQTSSRGLSLHVSVGTAEAAAAALAAAEDRVLSERLVDQQLRPEDIVFAEGVDGKPHLLGKGAFGEVYLARWNYTEVAVKVLHVGENIRQQEEFRREAELLRALRHPNVVMYLGSCLVPGQQNMVVMEFAAGGTLSSKLATDGLAGQPRRFGWYGRGRMIAHGVATGLAYLHASHIIHFDIKSSNVLLDRAGLTAKIADVGLSKIARGSEVSQTMRGTESYLAPELYGYGSEKCTNKVDVYSFGVLLAEIITGEPPSKRFGLREPIVPDECPQEAVDLYRRCIDRDPLARPTALMVRRGQLTG</sequence>
<keyword evidence="1" id="KW-0808">Transferase</keyword>
<name>A0AAW1SBF6_9CHLO</name>
<dbReference type="AlphaFoldDB" id="A0AAW1SBF6"/>
<dbReference type="EMBL" id="JALJOU010000006">
    <property type="protein sequence ID" value="KAK9843548.1"/>
    <property type="molecule type" value="Genomic_DNA"/>
</dbReference>
<evidence type="ECO:0000256" key="8">
    <source>
        <dbReference type="SAM" id="Phobius"/>
    </source>
</evidence>
<protein>
    <recommendedName>
        <fullName evidence="9">Protein kinase domain-containing protein</fullName>
    </recommendedName>
</protein>
<keyword evidence="11" id="KW-1185">Reference proteome</keyword>
<dbReference type="Proteomes" id="UP001445335">
    <property type="component" value="Unassembled WGS sequence"/>
</dbReference>
<comment type="similarity">
    <text evidence="6">Belongs to the protein kinase superfamily.</text>
</comment>
<dbReference type="InterPro" id="IPR017441">
    <property type="entry name" value="Protein_kinase_ATP_BS"/>
</dbReference>
<gene>
    <name evidence="10" type="ORF">WJX81_008198</name>
</gene>
<keyword evidence="8" id="KW-0472">Membrane</keyword>
<accession>A0AAW1SBF6</accession>
<evidence type="ECO:0000256" key="7">
    <source>
        <dbReference type="SAM" id="MobiDB-lite"/>
    </source>
</evidence>
<dbReference type="PROSITE" id="PS00108">
    <property type="entry name" value="PROTEIN_KINASE_ST"/>
    <property type="match status" value="1"/>
</dbReference>
<feature type="transmembrane region" description="Helical" evidence="8">
    <location>
        <begin position="42"/>
        <end position="66"/>
    </location>
</feature>
<dbReference type="SMART" id="SM00220">
    <property type="entry name" value="S_TKc"/>
    <property type="match status" value="1"/>
</dbReference>